<dbReference type="InterPro" id="IPR025970">
    <property type="entry name" value="SusE"/>
</dbReference>
<dbReference type="AlphaFoldDB" id="A0A916XCC5"/>
<feature type="domain" description="Outer membrane protein SusF/SusE-like C-terminal" evidence="2">
    <location>
        <begin position="250"/>
        <end position="331"/>
    </location>
</feature>
<dbReference type="CDD" id="cd12956">
    <property type="entry name" value="CBM_SusE-F_like"/>
    <property type="match status" value="1"/>
</dbReference>
<reference evidence="3" key="2">
    <citation type="submission" date="2020-09" db="EMBL/GenBank/DDBJ databases">
        <authorList>
            <person name="Sun Q."/>
            <person name="Zhou Y."/>
        </authorList>
    </citation>
    <scope>NUCLEOTIDE SEQUENCE</scope>
    <source>
        <strain evidence="3">CGMCC 1.15343</strain>
    </source>
</reference>
<name>A0A916XCC5_9SPHI</name>
<dbReference type="Gene3D" id="2.60.40.3620">
    <property type="match status" value="2"/>
</dbReference>
<dbReference type="Pfam" id="PF16411">
    <property type="entry name" value="SusF_SusE"/>
    <property type="match status" value="1"/>
</dbReference>
<dbReference type="Proteomes" id="UP000651668">
    <property type="component" value="Unassembled WGS sequence"/>
</dbReference>
<dbReference type="RefSeq" id="WP_188626143.1">
    <property type="nucleotide sequence ID" value="NZ_BMIL01000004.1"/>
</dbReference>
<feature type="domain" description="SusE outer membrane protein" evidence="1">
    <location>
        <begin position="23"/>
        <end position="128"/>
    </location>
</feature>
<evidence type="ECO:0000259" key="1">
    <source>
        <dbReference type="Pfam" id="PF14292"/>
    </source>
</evidence>
<reference evidence="3" key="1">
    <citation type="journal article" date="2014" name="Int. J. Syst. Evol. Microbiol.">
        <title>Complete genome sequence of Corynebacterium casei LMG S-19264T (=DSM 44701T), isolated from a smear-ripened cheese.</title>
        <authorList>
            <consortium name="US DOE Joint Genome Institute (JGI-PGF)"/>
            <person name="Walter F."/>
            <person name="Albersmeier A."/>
            <person name="Kalinowski J."/>
            <person name="Ruckert C."/>
        </authorList>
    </citation>
    <scope>NUCLEOTIDE SEQUENCE</scope>
    <source>
        <strain evidence="3">CGMCC 1.15343</strain>
    </source>
</reference>
<sequence>MKANILKSVAVGLMVLSLWSCKKDEDRIISDATPAGTLSASATSVNLNIAGAANTAVTFTFPAATVTGYQIPVTSTLQFALKGANFVNAKETVLSTTTYSATVAELNKMLLSLGATIGAPAEMEVRLKSAPAANAATYSNVVTISGTPYLASAWVYAPGAYHGWSFDTVDSLVSLTGNGIYEAVINMPADKLMFKITPKKAWDVAYGDGGGDALSTTGGDINAGTPGLKKITVDLNKNTYKIEKADSWGLIGDATPGGWDNDTDLKFINDGKGLWKLTVNLKVGEIKFRLNDAWDTNLGGADGKLTNGGDNIKVATAGNYTITLDTVEKTYTIVKN</sequence>
<accession>A0A916XCC5</accession>
<dbReference type="Pfam" id="PF14292">
    <property type="entry name" value="SusE"/>
    <property type="match status" value="1"/>
</dbReference>
<dbReference type="CDD" id="cd12967">
    <property type="entry name" value="CBM_SusE-F_like_u1"/>
    <property type="match status" value="1"/>
</dbReference>
<keyword evidence="4" id="KW-1185">Reference proteome</keyword>
<protein>
    <recommendedName>
        <fullName evidence="5">SusE outer membrane protein</fullName>
    </recommendedName>
</protein>
<dbReference type="GO" id="GO:2001070">
    <property type="term" value="F:starch binding"/>
    <property type="evidence" value="ECO:0007669"/>
    <property type="project" value="InterPro"/>
</dbReference>
<evidence type="ECO:0000313" key="4">
    <source>
        <dbReference type="Proteomes" id="UP000651668"/>
    </source>
</evidence>
<evidence type="ECO:0000313" key="3">
    <source>
        <dbReference type="EMBL" id="GGC61419.1"/>
    </source>
</evidence>
<gene>
    <name evidence="3" type="ORF">GCM10011387_13830</name>
</gene>
<organism evidence="3 4">
    <name type="scientific">Pedobacter quisquiliarum</name>
    <dbReference type="NCBI Taxonomy" id="1834438"/>
    <lineage>
        <taxon>Bacteria</taxon>
        <taxon>Pseudomonadati</taxon>
        <taxon>Bacteroidota</taxon>
        <taxon>Sphingobacteriia</taxon>
        <taxon>Sphingobacteriales</taxon>
        <taxon>Sphingobacteriaceae</taxon>
        <taxon>Pedobacter</taxon>
    </lineage>
</organism>
<dbReference type="InterPro" id="IPR032187">
    <property type="entry name" value="SusF/SusE-like_C"/>
</dbReference>
<proteinExistence type="predicted"/>
<comment type="caution">
    <text evidence="3">The sequence shown here is derived from an EMBL/GenBank/DDBJ whole genome shotgun (WGS) entry which is preliminary data.</text>
</comment>
<evidence type="ECO:0008006" key="5">
    <source>
        <dbReference type="Google" id="ProtNLM"/>
    </source>
</evidence>
<dbReference type="GO" id="GO:0019867">
    <property type="term" value="C:outer membrane"/>
    <property type="evidence" value="ECO:0007669"/>
    <property type="project" value="InterPro"/>
</dbReference>
<evidence type="ECO:0000259" key="2">
    <source>
        <dbReference type="Pfam" id="PF16411"/>
    </source>
</evidence>
<dbReference type="EMBL" id="BMIL01000004">
    <property type="protein sequence ID" value="GGC61419.1"/>
    <property type="molecule type" value="Genomic_DNA"/>
</dbReference>